<accession>A0A409Y3V8</accession>
<evidence type="ECO:0008006" key="4">
    <source>
        <dbReference type="Google" id="ProtNLM"/>
    </source>
</evidence>
<evidence type="ECO:0000256" key="1">
    <source>
        <dbReference type="SAM" id="SignalP"/>
    </source>
</evidence>
<comment type="caution">
    <text evidence="2">The sequence shown here is derived from an EMBL/GenBank/DDBJ whole genome shotgun (WGS) entry which is preliminary data.</text>
</comment>
<dbReference type="AlphaFoldDB" id="A0A409Y3V8"/>
<organism evidence="2 3">
    <name type="scientific">Gymnopilus dilepis</name>
    <dbReference type="NCBI Taxonomy" id="231916"/>
    <lineage>
        <taxon>Eukaryota</taxon>
        <taxon>Fungi</taxon>
        <taxon>Dikarya</taxon>
        <taxon>Basidiomycota</taxon>
        <taxon>Agaricomycotina</taxon>
        <taxon>Agaricomycetes</taxon>
        <taxon>Agaricomycetidae</taxon>
        <taxon>Agaricales</taxon>
        <taxon>Agaricineae</taxon>
        <taxon>Hymenogastraceae</taxon>
        <taxon>Gymnopilus</taxon>
    </lineage>
</organism>
<feature type="chain" id="PRO_5019046082" description="F-box domain-containing protein" evidence="1">
    <location>
        <begin position="27"/>
        <end position="497"/>
    </location>
</feature>
<protein>
    <recommendedName>
        <fullName evidence="4">F-box domain-containing protein</fullName>
    </recommendedName>
</protein>
<feature type="signal peptide" evidence="1">
    <location>
        <begin position="1"/>
        <end position="26"/>
    </location>
</feature>
<dbReference type="InParanoid" id="A0A409Y3V8"/>
<keyword evidence="3" id="KW-1185">Reference proteome</keyword>
<sequence>MGRRKRTTFTTLGVDIFILICDNLQAVDLISLRKTCKITSQLTKLRTIWLNAIRSVMHRHSVPEALFPINTMPTSLLEHAALAPHRMLSILKGSHGVTVLPMAIRVLAPRLSNAEKEEYGVTDVGTLYDSCPESTGRYLISLSAYDAFILFTVWDLGICGNETIEPVARYREMAPEKLFIEGFYHGPGPDTLLVVSRHESSFLTPVSLSNQPKISFVAKLELPFASPFIIPSIHQVPETSKLVVRYDDDEETTHLWVWDFQKDFVAGLIPADYISTGRDMTLCYHDSILITSRTEGRIRVYNIPPLLPRNVVLVPTEQKPAIIISAPWQTTESFFCGHELAMKQSPYFLGITPTQLSFFEAAASNPSKDLKLPNKLPIVVGCIEGTDLDLWNQNRRIISLQKCEDYLLLPGPSGIDLDSGDLVVFSITTRDIFSGGAHAKPKKAILSNFLARKGMKVRKFCPLLGRLCIHTKQRHHHFRTDHCVYILDYLGSPTPQY</sequence>
<dbReference type="Proteomes" id="UP000284706">
    <property type="component" value="Unassembled WGS sequence"/>
</dbReference>
<keyword evidence="1" id="KW-0732">Signal</keyword>
<gene>
    <name evidence="2" type="ORF">CVT26_001863</name>
</gene>
<dbReference type="EMBL" id="NHYE01001208">
    <property type="protein sequence ID" value="PPQ97680.1"/>
    <property type="molecule type" value="Genomic_DNA"/>
</dbReference>
<evidence type="ECO:0000313" key="3">
    <source>
        <dbReference type="Proteomes" id="UP000284706"/>
    </source>
</evidence>
<proteinExistence type="predicted"/>
<evidence type="ECO:0000313" key="2">
    <source>
        <dbReference type="EMBL" id="PPQ97680.1"/>
    </source>
</evidence>
<reference evidence="2 3" key="1">
    <citation type="journal article" date="2018" name="Evol. Lett.">
        <title>Horizontal gene cluster transfer increased hallucinogenic mushroom diversity.</title>
        <authorList>
            <person name="Reynolds H.T."/>
            <person name="Vijayakumar V."/>
            <person name="Gluck-Thaler E."/>
            <person name="Korotkin H.B."/>
            <person name="Matheny P.B."/>
            <person name="Slot J.C."/>
        </authorList>
    </citation>
    <scope>NUCLEOTIDE SEQUENCE [LARGE SCALE GENOMIC DNA]</scope>
    <source>
        <strain evidence="2 3">SRW20</strain>
    </source>
</reference>
<name>A0A409Y3V8_9AGAR</name>
<dbReference type="OrthoDB" id="2688364at2759"/>